<keyword evidence="3" id="KW-1185">Reference proteome</keyword>
<name>A0A9N9KKS1_9GLOM</name>
<comment type="caution">
    <text evidence="2">The sequence shown here is derived from an EMBL/GenBank/DDBJ whole genome shotgun (WGS) entry which is preliminary data.</text>
</comment>
<feature type="non-terminal residue" evidence="2">
    <location>
        <position position="1"/>
    </location>
</feature>
<evidence type="ECO:0000256" key="1">
    <source>
        <dbReference type="SAM" id="SignalP"/>
    </source>
</evidence>
<keyword evidence="1" id="KW-0732">Signal</keyword>
<organism evidence="2 3">
    <name type="scientific">Cetraspora pellucida</name>
    <dbReference type="NCBI Taxonomy" id="1433469"/>
    <lineage>
        <taxon>Eukaryota</taxon>
        <taxon>Fungi</taxon>
        <taxon>Fungi incertae sedis</taxon>
        <taxon>Mucoromycota</taxon>
        <taxon>Glomeromycotina</taxon>
        <taxon>Glomeromycetes</taxon>
        <taxon>Diversisporales</taxon>
        <taxon>Gigasporaceae</taxon>
        <taxon>Cetraspora</taxon>
    </lineage>
</organism>
<dbReference type="EMBL" id="CAJVQA010077916">
    <property type="protein sequence ID" value="CAG8836180.1"/>
    <property type="molecule type" value="Genomic_DNA"/>
</dbReference>
<feature type="chain" id="PRO_5040370728" evidence="1">
    <location>
        <begin position="16"/>
        <end position="79"/>
    </location>
</feature>
<proteinExistence type="predicted"/>
<evidence type="ECO:0000313" key="2">
    <source>
        <dbReference type="EMBL" id="CAG8836180.1"/>
    </source>
</evidence>
<accession>A0A9N9KKS1</accession>
<gene>
    <name evidence="2" type="ORF">CPELLU_LOCUS21353</name>
</gene>
<protein>
    <submittedName>
        <fullName evidence="2">25048_t:CDS:1</fullName>
    </submittedName>
</protein>
<sequence length="79" mass="8916">LSLLHLSVIWLPASENRCSDRTEEAGTARYRLAKIAKVGKRVLFWCHQIKGQNSSSREISGISQYWSNSSDTLVLSVHE</sequence>
<evidence type="ECO:0000313" key="3">
    <source>
        <dbReference type="Proteomes" id="UP000789759"/>
    </source>
</evidence>
<feature type="signal peptide" evidence="1">
    <location>
        <begin position="1"/>
        <end position="15"/>
    </location>
</feature>
<dbReference type="Proteomes" id="UP000789759">
    <property type="component" value="Unassembled WGS sequence"/>
</dbReference>
<reference evidence="2" key="1">
    <citation type="submission" date="2021-06" db="EMBL/GenBank/DDBJ databases">
        <authorList>
            <person name="Kallberg Y."/>
            <person name="Tangrot J."/>
            <person name="Rosling A."/>
        </authorList>
    </citation>
    <scope>NUCLEOTIDE SEQUENCE</scope>
    <source>
        <strain evidence="2">FL966</strain>
    </source>
</reference>
<dbReference type="AlphaFoldDB" id="A0A9N9KKS1"/>